<sequence>MPTGNESAPGIAAAQARLSTIPDAAAPDYDQIRRTVDTVVPFVNLVGVRMIELGPGSAVAEIPESPQMSNHLGTVHAGALFLAAEVACAGAFSGIIAPRILHVRTFVLRETKATFFRPGHGRLRAEGTVSSPVLAEVIGRRTEEQFDITGKALVRDEGGALIAKVDLAYFCWLAAA</sequence>
<dbReference type="SUPFAM" id="SSF54637">
    <property type="entry name" value="Thioesterase/thiol ester dehydrase-isomerase"/>
    <property type="match status" value="1"/>
</dbReference>
<proteinExistence type="predicted"/>
<evidence type="ECO:0000313" key="2">
    <source>
        <dbReference type="Proteomes" id="UP000183810"/>
    </source>
</evidence>
<dbReference type="OrthoDB" id="196313at2"/>
<dbReference type="EMBL" id="CP018082">
    <property type="protein sequence ID" value="APE34379.1"/>
    <property type="molecule type" value="Genomic_DNA"/>
</dbReference>
<evidence type="ECO:0000313" key="1">
    <source>
        <dbReference type="EMBL" id="APE34379.1"/>
    </source>
</evidence>
<dbReference type="AlphaFoldDB" id="A0A1J0VQQ1"/>
<dbReference type="KEGG" id="nsl:BOX37_10910"/>
<accession>A0A1J0VQQ1</accession>
<dbReference type="CDD" id="cd03443">
    <property type="entry name" value="PaaI_thioesterase"/>
    <property type="match status" value="1"/>
</dbReference>
<dbReference type="Pfam" id="PF14539">
    <property type="entry name" value="DUF4442"/>
    <property type="match status" value="1"/>
</dbReference>
<keyword evidence="2" id="KW-1185">Reference proteome</keyword>
<dbReference type="InterPro" id="IPR027961">
    <property type="entry name" value="DUF4442"/>
</dbReference>
<dbReference type="InterPro" id="IPR029069">
    <property type="entry name" value="HotDog_dom_sf"/>
</dbReference>
<dbReference type="Gene3D" id="3.10.129.10">
    <property type="entry name" value="Hotdog Thioesterase"/>
    <property type="match status" value="1"/>
</dbReference>
<reference evidence="1" key="1">
    <citation type="submission" date="2016-11" db="EMBL/GenBank/DDBJ databases">
        <authorList>
            <person name="Jaros S."/>
            <person name="Januszkiewicz K."/>
            <person name="Wedrychowicz H."/>
        </authorList>
    </citation>
    <scope>NUCLEOTIDE SEQUENCE [LARGE SCALE GENOMIC DNA]</scope>
    <source>
        <strain evidence="1">Y48</strain>
    </source>
</reference>
<organism evidence="1 2">
    <name type="scientific">Nocardia mangyaensis</name>
    <dbReference type="NCBI Taxonomy" id="2213200"/>
    <lineage>
        <taxon>Bacteria</taxon>
        <taxon>Bacillati</taxon>
        <taxon>Actinomycetota</taxon>
        <taxon>Actinomycetes</taxon>
        <taxon>Mycobacteriales</taxon>
        <taxon>Nocardiaceae</taxon>
        <taxon>Nocardia</taxon>
    </lineage>
</organism>
<name>A0A1J0VQQ1_9NOCA</name>
<gene>
    <name evidence="1" type="ORF">BOX37_10910</name>
</gene>
<dbReference type="Proteomes" id="UP000183810">
    <property type="component" value="Chromosome"/>
</dbReference>
<protein>
    <submittedName>
        <fullName evidence="1">DUF4442 domain-containing protein</fullName>
    </submittedName>
</protein>
<dbReference type="RefSeq" id="WP_084759542.1">
    <property type="nucleotide sequence ID" value="NZ_CP018082.1"/>
</dbReference>